<dbReference type="Proteomes" id="UP000533469">
    <property type="component" value="Unassembled WGS sequence"/>
</dbReference>
<dbReference type="PANTHER" id="PTHR43491:SF1">
    <property type="entry name" value="UDP-N-ACETYL-D-MANNOSAMINE DEHYDROGENASE"/>
    <property type="match status" value="1"/>
</dbReference>
<dbReference type="AlphaFoldDB" id="A0A839ZCX0"/>
<feature type="domain" description="UDP-glucose/GDP-mannose dehydrogenase C-terminal" evidence="5">
    <location>
        <begin position="335"/>
        <end position="435"/>
    </location>
</feature>
<dbReference type="PANTHER" id="PTHR43491">
    <property type="entry name" value="UDP-N-ACETYL-D-MANNOSAMINE DEHYDROGENASE"/>
    <property type="match status" value="1"/>
</dbReference>
<evidence type="ECO:0000256" key="1">
    <source>
        <dbReference type="ARBA" id="ARBA00023002"/>
    </source>
</evidence>
<dbReference type="GO" id="GO:0051287">
    <property type="term" value="F:NAD binding"/>
    <property type="evidence" value="ECO:0007669"/>
    <property type="project" value="InterPro"/>
</dbReference>
<comment type="caution">
    <text evidence="6">The sequence shown here is derived from an EMBL/GenBank/DDBJ whole genome shotgun (WGS) entry which is preliminary data.</text>
</comment>
<evidence type="ECO:0000259" key="5">
    <source>
        <dbReference type="SMART" id="SM00984"/>
    </source>
</evidence>
<dbReference type="GO" id="GO:0016628">
    <property type="term" value="F:oxidoreductase activity, acting on the CH-CH group of donors, NAD or NADP as acceptor"/>
    <property type="evidence" value="ECO:0007669"/>
    <property type="project" value="InterPro"/>
</dbReference>
<dbReference type="InterPro" id="IPR014026">
    <property type="entry name" value="UDP-Glc/GDP-Man_DH_dimer"/>
</dbReference>
<gene>
    <name evidence="6" type="ORF">FHS55_003254</name>
</gene>
<dbReference type="InterPro" id="IPR036291">
    <property type="entry name" value="NAD(P)-bd_dom_sf"/>
</dbReference>
<dbReference type="PIRSF" id="PIRSF000124">
    <property type="entry name" value="UDPglc_GDPman_dh"/>
    <property type="match status" value="1"/>
</dbReference>
<dbReference type="InterPro" id="IPR036220">
    <property type="entry name" value="UDP-Glc/GDP-Man_DH_C_sf"/>
</dbReference>
<dbReference type="PIRSF" id="PIRSF500136">
    <property type="entry name" value="UDP_ManNAc_DH"/>
    <property type="match status" value="1"/>
</dbReference>
<evidence type="ECO:0000256" key="4">
    <source>
        <dbReference type="SAM" id="Phobius"/>
    </source>
</evidence>
<dbReference type="InterPro" id="IPR028359">
    <property type="entry name" value="UDP_ManNAc/GlcNAc_DH"/>
</dbReference>
<dbReference type="InterPro" id="IPR014027">
    <property type="entry name" value="UDP-Glc/GDP-Man_DH_C"/>
</dbReference>
<dbReference type="InterPro" id="IPR008927">
    <property type="entry name" value="6-PGluconate_DH-like_C_sf"/>
</dbReference>
<dbReference type="InterPro" id="IPR017476">
    <property type="entry name" value="UDP-Glc/GDP-Man"/>
</dbReference>
<dbReference type="SUPFAM" id="SSF52413">
    <property type="entry name" value="UDP-glucose/GDP-mannose dehydrogenase C-terminal domain"/>
    <property type="match status" value="1"/>
</dbReference>
<organism evidence="6 7">
    <name type="scientific">Ancylobacter tetraedralis</name>
    <dbReference type="NCBI Taxonomy" id="217068"/>
    <lineage>
        <taxon>Bacteria</taxon>
        <taxon>Pseudomonadati</taxon>
        <taxon>Pseudomonadota</taxon>
        <taxon>Alphaproteobacteria</taxon>
        <taxon>Hyphomicrobiales</taxon>
        <taxon>Xanthobacteraceae</taxon>
        <taxon>Ancylobacter</taxon>
    </lineage>
</organism>
<keyword evidence="1 6" id="KW-0560">Oxidoreductase</keyword>
<keyword evidence="4" id="KW-1133">Transmembrane helix</keyword>
<dbReference type="GO" id="GO:0000271">
    <property type="term" value="P:polysaccharide biosynthetic process"/>
    <property type="evidence" value="ECO:0007669"/>
    <property type="project" value="InterPro"/>
</dbReference>
<dbReference type="Pfam" id="PF03720">
    <property type="entry name" value="UDPG_MGDP_dh_C"/>
    <property type="match status" value="1"/>
</dbReference>
<evidence type="ECO:0000256" key="2">
    <source>
        <dbReference type="ARBA" id="ARBA00023027"/>
    </source>
</evidence>
<protein>
    <submittedName>
        <fullName evidence="6">UDP-N-acetyl-D-glucosamine dehydrogenase</fullName>
        <ecNumber evidence="6">1.1.1.136</ecNumber>
    </submittedName>
</protein>
<dbReference type="InterPro" id="IPR001732">
    <property type="entry name" value="UDP-Glc/GDP-Man_DH_N"/>
</dbReference>
<dbReference type="Pfam" id="PF03721">
    <property type="entry name" value="UDPG_MGDP_dh_N"/>
    <property type="match status" value="1"/>
</dbReference>
<evidence type="ECO:0000313" key="6">
    <source>
        <dbReference type="EMBL" id="MBB3772633.1"/>
    </source>
</evidence>
<dbReference type="NCBIfam" id="TIGR03026">
    <property type="entry name" value="NDP-sugDHase"/>
    <property type="match status" value="1"/>
</dbReference>
<evidence type="ECO:0000313" key="7">
    <source>
        <dbReference type="Proteomes" id="UP000533469"/>
    </source>
</evidence>
<evidence type="ECO:0000256" key="3">
    <source>
        <dbReference type="PIRNR" id="PIRNR000124"/>
    </source>
</evidence>
<proteinExistence type="inferred from homology"/>
<feature type="transmembrane region" description="Helical" evidence="4">
    <location>
        <begin position="21"/>
        <end position="42"/>
    </location>
</feature>
<dbReference type="GO" id="GO:0047004">
    <property type="term" value="F:UDP-N-acetylglucosamine 6-dehydrogenase activity"/>
    <property type="evidence" value="ECO:0007669"/>
    <property type="project" value="UniProtKB-EC"/>
</dbReference>
<dbReference type="SMART" id="SM00984">
    <property type="entry name" value="UDPG_MGDP_dh_C"/>
    <property type="match status" value="1"/>
</dbReference>
<keyword evidence="7" id="KW-1185">Reference proteome</keyword>
<dbReference type="SUPFAM" id="SSF48179">
    <property type="entry name" value="6-phosphogluconate dehydrogenase C-terminal domain-like"/>
    <property type="match status" value="1"/>
</dbReference>
<dbReference type="Gene3D" id="3.40.50.720">
    <property type="entry name" value="NAD(P)-binding Rossmann-like Domain"/>
    <property type="match status" value="2"/>
</dbReference>
<keyword evidence="4" id="KW-0812">Transmembrane</keyword>
<keyword evidence="2" id="KW-0520">NAD</keyword>
<accession>A0A839ZCX0</accession>
<comment type="similarity">
    <text evidence="3">Belongs to the UDP-glucose/GDP-mannose dehydrogenase family.</text>
</comment>
<keyword evidence="4" id="KW-0472">Membrane</keyword>
<reference evidence="6 7" key="1">
    <citation type="submission" date="2020-08" db="EMBL/GenBank/DDBJ databases">
        <title>Genomic Encyclopedia of Type Strains, Phase IV (KMG-IV): sequencing the most valuable type-strain genomes for metagenomic binning, comparative biology and taxonomic classification.</title>
        <authorList>
            <person name="Goeker M."/>
        </authorList>
    </citation>
    <scope>NUCLEOTIDE SEQUENCE [LARGE SCALE GENOMIC DNA]</scope>
    <source>
        <strain evidence="6 7">DSM 5895</strain>
    </source>
</reference>
<dbReference type="SUPFAM" id="SSF51735">
    <property type="entry name" value="NAD(P)-binding Rossmann-fold domains"/>
    <property type="match status" value="1"/>
</dbReference>
<name>A0A839ZCX0_9HYPH</name>
<dbReference type="Pfam" id="PF00984">
    <property type="entry name" value="UDPG_MGDP_dh"/>
    <property type="match status" value="1"/>
</dbReference>
<dbReference type="EC" id="1.1.1.136" evidence="6"/>
<dbReference type="RefSeq" id="WP_183190794.1">
    <property type="nucleotide sequence ID" value="NZ_JACICD010000006.1"/>
</dbReference>
<sequence length="446" mass="47903">MTDDSPAARLEQRLAARRARIGVIGLGYVGLPLALVAVEAGFPVTGFDINPQRVADIASGRQVIKYIPAARMAAALATSRFAVTQDFAPLADCDAILICVPTPLTRQREPDLSFVEETARAIAHTLRPGQLVVLESTTWPGTTVEVVKPILEAGGLVCGQDFFLAFSPEREDPGNAHYSTATIPKVVGGEGEAAGRLASALYRDLVTRVVPVSSTQVAEAAKLTENIFRSVNIALVNELKTVYGAMGIDIWEVLEAAATKPFGFMPFYPGPGLGGHCIPIDPFYLTWKAREFDIETRFIELAGQINTRMPYLVVDKLAEALDRLAGRGLSGARILVLGVAYKKNVDDVRESPALKLMELIDERGGDCEFHDPFVAALPPTRRHGRLSGKRSVALTAELLDSVDAVLVATDHDEVDYALVAAHARVLVDTRNVFAKAGLSPAGLVKA</sequence>
<dbReference type="EMBL" id="JACICD010000006">
    <property type="protein sequence ID" value="MBB3772633.1"/>
    <property type="molecule type" value="Genomic_DNA"/>
</dbReference>